<proteinExistence type="predicted"/>
<evidence type="ECO:0000313" key="2">
    <source>
        <dbReference type="EMBL" id="AGH13460.1"/>
    </source>
</evidence>
<dbReference type="EMBL" id="JX163905">
    <property type="protein sequence ID" value="AGH13460.1"/>
    <property type="molecule type" value="Genomic_DNA"/>
</dbReference>
<keyword evidence="1" id="KW-0812">Transmembrane</keyword>
<reference evidence="2" key="1">
    <citation type="journal article" date="2012" name="Biotechnol. Biofuels">
        <title>Microbial ?-glucosidases from cow rumen metagenome enhance the saccharification of lignocellulose in combination with commercial cellulase cocktail.</title>
        <authorList>
            <person name="Del Pozo M.V."/>
            <person name="Fernandez-Arrojo L."/>
            <person name="Gil-Martinez J."/>
            <person name="Montesinos A."/>
            <person name="Chernikova T.N."/>
            <person name="Nechitaylo T.Y."/>
            <person name="Waliszek A."/>
            <person name="Tortajada M."/>
            <person name="Rojas A."/>
            <person name="Huws S.A."/>
            <person name="Golyshina O.V."/>
            <person name="Newbold C.J."/>
            <person name="Polaina J."/>
            <person name="Ferrer M."/>
            <person name="Golyshin P.N."/>
        </authorList>
    </citation>
    <scope>NUCLEOTIDE SEQUENCE</scope>
</reference>
<feature type="transmembrane region" description="Helical" evidence="1">
    <location>
        <begin position="12"/>
        <end position="31"/>
    </location>
</feature>
<evidence type="ECO:0008006" key="3">
    <source>
        <dbReference type="Google" id="ProtNLM"/>
    </source>
</evidence>
<feature type="transmembrane region" description="Helical" evidence="1">
    <location>
        <begin position="233"/>
        <end position="251"/>
    </location>
</feature>
<feature type="transmembrane region" description="Helical" evidence="1">
    <location>
        <begin position="164"/>
        <end position="188"/>
    </location>
</feature>
<feature type="transmembrane region" description="Helical" evidence="1">
    <location>
        <begin position="80"/>
        <end position="101"/>
    </location>
</feature>
<feature type="transmembrane region" description="Helical" evidence="1">
    <location>
        <begin position="194"/>
        <end position="213"/>
    </location>
</feature>
<dbReference type="AlphaFoldDB" id="M4PZA1"/>
<protein>
    <recommendedName>
        <fullName evidence="3">Transmembrane protein</fullName>
    </recommendedName>
</protein>
<feature type="transmembrane region" description="Helical" evidence="1">
    <location>
        <begin position="257"/>
        <end position="280"/>
    </location>
</feature>
<dbReference type="Pfam" id="PF19529">
    <property type="entry name" value="DUF6057"/>
    <property type="match status" value="1"/>
</dbReference>
<feature type="transmembrane region" description="Helical" evidence="1">
    <location>
        <begin position="135"/>
        <end position="152"/>
    </location>
</feature>
<sequence length="576" mass="66948">MKKSLSNSLSKYGPWLLVLVLGVVVFLFWRFRYPFALAYHEQFQLFLFDGDYFCERMAEPGGLARYIAEFLVQFYNNVTIGALVLALLFMLLVVTMGKVVFVDRPERKERFQDTFLLCMIPLILLWYTMGDESVMLTYAVAFELALLAIILWRRLAPQNKVFRWVVMLVMIPLLYWLIGPLVLMVALFLTPWPLAVAALVYGVALILASAWVLPYPLQRLLLGVGYYRYPESLPYALMGLPLLVLLFHWLYRRGYLYWLKPGLLLAFVLILGGLLVPVGFDERKYELIEYDYLVRANDWQGIIAKAEQKRPDLPMSVSATNLALAMTNQLGDRAFDFYQRGSQGLLPKFERNFATTQLTGEIYFHLGLVNTAQRFAFEAMEAIPNYNKSARAVKRLAETNLINGQYDVARKYLQMLEKTIFYRRWAQRTMDMLGDEKAIDAHPLYGTMRQYRLQEDFLFSDRELDKICGQLFLHNQQNRMAAQYLVMLPLLEADMSRFMQYMQVVQSKISYNPRHCQEGIAFAFMQRRQQPPQGVVSPMILQQMNEFTRAYSSGGKTAPGLQQFRNTVWYYLVCSE</sequence>
<keyword evidence="1" id="KW-0472">Membrane</keyword>
<name>M4PZA1_9BACT</name>
<evidence type="ECO:0000256" key="1">
    <source>
        <dbReference type="SAM" id="Phobius"/>
    </source>
</evidence>
<accession>M4PZA1</accession>
<dbReference type="InterPro" id="IPR045692">
    <property type="entry name" value="DUF6057"/>
</dbReference>
<organism evidence="2">
    <name type="scientific">uncultured bacterium SRF2</name>
    <dbReference type="NCBI Taxonomy" id="1204708"/>
    <lineage>
        <taxon>Bacteria</taxon>
        <taxon>environmental samples</taxon>
    </lineage>
</organism>
<keyword evidence="1" id="KW-1133">Transmembrane helix</keyword>